<dbReference type="InParanoid" id="A0A1X7VEY8"/>
<name>A0A1X7VEY8_AMPQE</name>
<accession>A0A1X7VEY8</accession>
<sequence length="188" mass="20873">MAKLPTEDIAKAVSGAVSSVLSKMEADKNSDDEDFQAEWKRLKPRIKEVQIESSRKGHGGLGGTQKGSRDPLQVKRRKLILKEGKLQKKTFYYIGVLFGLSLIRGGPATHSAVADYIVYGASNVKAGPLDMVDFELREKIQKIQIAKSLSQLKQLLDSDAYGYDISNSTFVIKNVYCVWIVDGMMKVM</sequence>
<dbReference type="AlphaFoldDB" id="A0A1X7VEY8"/>
<organism evidence="1">
    <name type="scientific">Amphimedon queenslandica</name>
    <name type="common">Sponge</name>
    <dbReference type="NCBI Taxonomy" id="400682"/>
    <lineage>
        <taxon>Eukaryota</taxon>
        <taxon>Metazoa</taxon>
        <taxon>Porifera</taxon>
        <taxon>Demospongiae</taxon>
        <taxon>Heteroscleromorpha</taxon>
        <taxon>Haplosclerida</taxon>
        <taxon>Niphatidae</taxon>
        <taxon>Amphimedon</taxon>
    </lineage>
</organism>
<proteinExistence type="predicted"/>
<evidence type="ECO:0000313" key="1">
    <source>
        <dbReference type="EnsemblMetazoa" id="Aqu2.1.38299_001"/>
    </source>
</evidence>
<protein>
    <submittedName>
        <fullName evidence="1">Uncharacterized protein</fullName>
    </submittedName>
</protein>
<reference evidence="1" key="1">
    <citation type="submission" date="2017-05" db="UniProtKB">
        <authorList>
            <consortium name="EnsemblMetazoa"/>
        </authorList>
    </citation>
    <scope>IDENTIFICATION</scope>
</reference>
<dbReference type="EnsemblMetazoa" id="Aqu2.1.38299_001">
    <property type="protein sequence ID" value="Aqu2.1.38299_001"/>
    <property type="gene ID" value="Aqu2.1.38299"/>
</dbReference>